<dbReference type="EMBL" id="JAGPXC010000013">
    <property type="protein sequence ID" value="KAH6643374.1"/>
    <property type="molecule type" value="Genomic_DNA"/>
</dbReference>
<dbReference type="GO" id="GO:0020037">
    <property type="term" value="F:heme binding"/>
    <property type="evidence" value="ECO:0007669"/>
    <property type="project" value="InterPro"/>
</dbReference>
<dbReference type="Pfam" id="PF00067">
    <property type="entry name" value="p450"/>
    <property type="match status" value="1"/>
</dbReference>
<evidence type="ECO:0000256" key="4">
    <source>
        <dbReference type="ARBA" id="ARBA00022723"/>
    </source>
</evidence>
<keyword evidence="4 8" id="KW-0479">Metal-binding</keyword>
<sequence>MTLLEVFNSSEKLDEASLIVLGGIIAILGVTLSTFVQWYRLSHIPGPTLASLTSLWNYIVYKRKRVHEVIVSVQEEYGKIVRIGPNDVLISDPETIWRINSARSVYGRGEWYGSTRINPYAHSLFSEMDTAKHDKRKAQLSFGFSGKGLTDLEGKVNMQLFVLIDVLKEKVRQGGGQFVVDLSRLLQYFQVDLITHAAIGEAWGDLTSEKDRFNYLDTGDRLFPSIHAAATVPFLRSLFFSPLFLRFFGPSTTKGWLGYYHDAVVKKVASPQVEEDGDNTLSVWLKHGVTPAEAEVDLALLMPAGTETSISTIRGVFMYLITCPRIYSKLKEEIAKGIEEGRISSPISSEEARNLPYLQAVVNEGMRMAPPLTTGFAKKVPVGGDIVCGKELPADTEIYINFISMMKNQEIFGQDVGVFRPERFIDCDEATKAKRLKLVDLNFGYGRWLCLGKSLAWMEMNKIFVELLRLFDFQVLNPERPWHRVSTATWFIYNFHVQVTNDPKVSVEA</sequence>
<dbReference type="InterPro" id="IPR002401">
    <property type="entry name" value="Cyt_P450_E_grp-I"/>
</dbReference>
<name>A0A9P8RK78_9PEZI</name>
<evidence type="ECO:0000313" key="11">
    <source>
        <dbReference type="Proteomes" id="UP000758603"/>
    </source>
</evidence>
<dbReference type="PRINTS" id="PR00463">
    <property type="entry name" value="EP450I"/>
</dbReference>
<dbReference type="GO" id="GO:0016705">
    <property type="term" value="F:oxidoreductase activity, acting on paired donors, with incorporation or reduction of molecular oxygen"/>
    <property type="evidence" value="ECO:0007669"/>
    <property type="project" value="InterPro"/>
</dbReference>
<evidence type="ECO:0000256" key="1">
    <source>
        <dbReference type="ARBA" id="ARBA00001971"/>
    </source>
</evidence>
<dbReference type="InterPro" id="IPR050121">
    <property type="entry name" value="Cytochrome_P450_monoxygenase"/>
</dbReference>
<dbReference type="GO" id="GO:0004497">
    <property type="term" value="F:monooxygenase activity"/>
    <property type="evidence" value="ECO:0007669"/>
    <property type="project" value="UniProtKB-KW"/>
</dbReference>
<feature type="transmembrane region" description="Helical" evidence="9">
    <location>
        <begin position="16"/>
        <end position="36"/>
    </location>
</feature>
<accession>A0A9P8RK78</accession>
<organism evidence="10 11">
    <name type="scientific">Truncatella angustata</name>
    <dbReference type="NCBI Taxonomy" id="152316"/>
    <lineage>
        <taxon>Eukaryota</taxon>
        <taxon>Fungi</taxon>
        <taxon>Dikarya</taxon>
        <taxon>Ascomycota</taxon>
        <taxon>Pezizomycotina</taxon>
        <taxon>Sordariomycetes</taxon>
        <taxon>Xylariomycetidae</taxon>
        <taxon>Amphisphaeriales</taxon>
        <taxon>Sporocadaceae</taxon>
        <taxon>Truncatella</taxon>
    </lineage>
</organism>
<protein>
    <submittedName>
        <fullName evidence="10">Cytochrome P450</fullName>
    </submittedName>
</protein>
<reference evidence="10" key="1">
    <citation type="journal article" date="2021" name="Nat. Commun.">
        <title>Genetic determinants of endophytism in the Arabidopsis root mycobiome.</title>
        <authorList>
            <person name="Mesny F."/>
            <person name="Miyauchi S."/>
            <person name="Thiergart T."/>
            <person name="Pickel B."/>
            <person name="Atanasova L."/>
            <person name="Karlsson M."/>
            <person name="Huettel B."/>
            <person name="Barry K.W."/>
            <person name="Haridas S."/>
            <person name="Chen C."/>
            <person name="Bauer D."/>
            <person name="Andreopoulos W."/>
            <person name="Pangilinan J."/>
            <person name="LaButti K."/>
            <person name="Riley R."/>
            <person name="Lipzen A."/>
            <person name="Clum A."/>
            <person name="Drula E."/>
            <person name="Henrissat B."/>
            <person name="Kohler A."/>
            <person name="Grigoriev I.V."/>
            <person name="Martin F.M."/>
            <person name="Hacquard S."/>
        </authorList>
    </citation>
    <scope>NUCLEOTIDE SEQUENCE</scope>
    <source>
        <strain evidence="10">MPI-SDFR-AT-0073</strain>
    </source>
</reference>
<evidence type="ECO:0000256" key="7">
    <source>
        <dbReference type="ARBA" id="ARBA00023033"/>
    </source>
</evidence>
<dbReference type="AlphaFoldDB" id="A0A9P8RK78"/>
<dbReference type="Proteomes" id="UP000758603">
    <property type="component" value="Unassembled WGS sequence"/>
</dbReference>
<dbReference type="InterPro" id="IPR001128">
    <property type="entry name" value="Cyt_P450"/>
</dbReference>
<keyword evidence="9" id="KW-0812">Transmembrane</keyword>
<keyword evidence="7" id="KW-0503">Monooxygenase</keyword>
<dbReference type="PANTHER" id="PTHR24305">
    <property type="entry name" value="CYTOCHROME P450"/>
    <property type="match status" value="1"/>
</dbReference>
<dbReference type="GeneID" id="70137408"/>
<evidence type="ECO:0000256" key="5">
    <source>
        <dbReference type="ARBA" id="ARBA00023002"/>
    </source>
</evidence>
<dbReference type="PANTHER" id="PTHR24305:SF77">
    <property type="entry name" value="CYTOCHROME P450 MONOOXYGENASE"/>
    <property type="match status" value="1"/>
</dbReference>
<keyword evidence="3 8" id="KW-0349">Heme</keyword>
<evidence type="ECO:0000256" key="9">
    <source>
        <dbReference type="SAM" id="Phobius"/>
    </source>
</evidence>
<evidence type="ECO:0000313" key="10">
    <source>
        <dbReference type="EMBL" id="KAH6643374.1"/>
    </source>
</evidence>
<evidence type="ECO:0000256" key="2">
    <source>
        <dbReference type="ARBA" id="ARBA00010617"/>
    </source>
</evidence>
<feature type="binding site" description="axial binding residue" evidence="8">
    <location>
        <position position="450"/>
    </location>
    <ligand>
        <name>heme</name>
        <dbReference type="ChEBI" id="CHEBI:30413"/>
    </ligand>
    <ligandPart>
        <name>Fe</name>
        <dbReference type="ChEBI" id="CHEBI:18248"/>
    </ligandPart>
</feature>
<dbReference type="PRINTS" id="PR00385">
    <property type="entry name" value="P450"/>
</dbReference>
<dbReference type="InterPro" id="IPR036396">
    <property type="entry name" value="Cyt_P450_sf"/>
</dbReference>
<dbReference type="CDD" id="cd11060">
    <property type="entry name" value="CYP57A1-like"/>
    <property type="match status" value="1"/>
</dbReference>
<dbReference type="Gene3D" id="1.10.630.10">
    <property type="entry name" value="Cytochrome P450"/>
    <property type="match status" value="1"/>
</dbReference>
<proteinExistence type="inferred from homology"/>
<comment type="cofactor">
    <cofactor evidence="1 8">
        <name>heme</name>
        <dbReference type="ChEBI" id="CHEBI:30413"/>
    </cofactor>
</comment>
<comment type="caution">
    <text evidence="10">The sequence shown here is derived from an EMBL/GenBank/DDBJ whole genome shotgun (WGS) entry which is preliminary data.</text>
</comment>
<evidence type="ECO:0000256" key="6">
    <source>
        <dbReference type="ARBA" id="ARBA00023004"/>
    </source>
</evidence>
<keyword evidence="11" id="KW-1185">Reference proteome</keyword>
<keyword evidence="5" id="KW-0560">Oxidoreductase</keyword>
<comment type="similarity">
    <text evidence="2">Belongs to the cytochrome P450 family.</text>
</comment>
<evidence type="ECO:0000256" key="3">
    <source>
        <dbReference type="ARBA" id="ARBA00022617"/>
    </source>
</evidence>
<keyword evidence="6 8" id="KW-0408">Iron</keyword>
<dbReference type="OrthoDB" id="3934656at2759"/>
<keyword evidence="9" id="KW-1133">Transmembrane helix</keyword>
<dbReference type="RefSeq" id="XP_045951304.1">
    <property type="nucleotide sequence ID" value="XM_046108517.1"/>
</dbReference>
<dbReference type="SUPFAM" id="SSF48264">
    <property type="entry name" value="Cytochrome P450"/>
    <property type="match status" value="1"/>
</dbReference>
<evidence type="ECO:0000256" key="8">
    <source>
        <dbReference type="PIRSR" id="PIRSR602401-1"/>
    </source>
</evidence>
<gene>
    <name evidence="10" type="ORF">BKA67DRAFT_665188</name>
</gene>
<dbReference type="GO" id="GO:0005506">
    <property type="term" value="F:iron ion binding"/>
    <property type="evidence" value="ECO:0007669"/>
    <property type="project" value="InterPro"/>
</dbReference>
<keyword evidence="9" id="KW-0472">Membrane</keyword>